<feature type="region of interest" description="Disordered" evidence="1">
    <location>
        <begin position="457"/>
        <end position="520"/>
    </location>
</feature>
<reference evidence="2 3" key="1">
    <citation type="journal article" date="2016" name="Front. Microbiol.">
        <title>Genome and transcriptome sequences reveal the specific parasitism of the nematophagous Purpureocillium lilacinum 36-1.</title>
        <authorList>
            <person name="Xie J."/>
            <person name="Li S."/>
            <person name="Mo C."/>
            <person name="Xiao X."/>
            <person name="Peng D."/>
            <person name="Wang G."/>
            <person name="Xiao Y."/>
        </authorList>
    </citation>
    <scope>NUCLEOTIDE SEQUENCE [LARGE SCALE GENOMIC DNA]</scope>
    <source>
        <strain evidence="2 3">36-1</strain>
    </source>
</reference>
<dbReference type="Proteomes" id="UP000245956">
    <property type="component" value="Unassembled WGS sequence"/>
</dbReference>
<feature type="compositionally biased region" description="Basic and acidic residues" evidence="1">
    <location>
        <begin position="419"/>
        <end position="428"/>
    </location>
</feature>
<organism evidence="2 3">
    <name type="scientific">Purpureocillium lilacinum</name>
    <name type="common">Paecilomyces lilacinus</name>
    <dbReference type="NCBI Taxonomy" id="33203"/>
    <lineage>
        <taxon>Eukaryota</taxon>
        <taxon>Fungi</taxon>
        <taxon>Dikarya</taxon>
        <taxon>Ascomycota</taxon>
        <taxon>Pezizomycotina</taxon>
        <taxon>Sordariomycetes</taxon>
        <taxon>Hypocreomycetidae</taxon>
        <taxon>Hypocreales</taxon>
        <taxon>Ophiocordycipitaceae</taxon>
        <taxon>Purpureocillium</taxon>
    </lineage>
</organism>
<name>A0A2U3E3Q0_PURLI</name>
<accession>A0A2U3E3Q0</accession>
<evidence type="ECO:0000256" key="1">
    <source>
        <dbReference type="SAM" id="MobiDB-lite"/>
    </source>
</evidence>
<feature type="region of interest" description="Disordered" evidence="1">
    <location>
        <begin position="900"/>
        <end position="934"/>
    </location>
</feature>
<evidence type="ECO:0000313" key="3">
    <source>
        <dbReference type="Proteomes" id="UP000245956"/>
    </source>
</evidence>
<feature type="region of interest" description="Disordered" evidence="1">
    <location>
        <begin position="652"/>
        <end position="685"/>
    </location>
</feature>
<gene>
    <name evidence="2" type="ORF">PCL_01479</name>
</gene>
<feature type="region of interest" description="Disordered" evidence="1">
    <location>
        <begin position="567"/>
        <end position="590"/>
    </location>
</feature>
<protein>
    <submittedName>
        <fullName evidence="2">Uncharacterized protein</fullName>
    </submittedName>
</protein>
<dbReference type="EMBL" id="LCWV01000013">
    <property type="protein sequence ID" value="PWI69094.1"/>
    <property type="molecule type" value="Genomic_DNA"/>
</dbReference>
<dbReference type="AlphaFoldDB" id="A0A2U3E3Q0"/>
<feature type="region of interest" description="Disordered" evidence="1">
    <location>
        <begin position="609"/>
        <end position="640"/>
    </location>
</feature>
<feature type="compositionally biased region" description="Polar residues" evidence="1">
    <location>
        <begin position="494"/>
        <end position="509"/>
    </location>
</feature>
<comment type="caution">
    <text evidence="2">The sequence shown here is derived from an EMBL/GenBank/DDBJ whole genome shotgun (WGS) entry which is preliminary data.</text>
</comment>
<feature type="region of interest" description="Disordered" evidence="1">
    <location>
        <begin position="408"/>
        <end position="428"/>
    </location>
</feature>
<proteinExistence type="predicted"/>
<sequence>MTVRASATIAVQPTRVTGKAQRLSFILVYRVSQWRTARRLELLASGLRRHRVSLPGGRGGAQRAPGGPCGACPGVGAGSPRVYLRDANRGAGRSLGLPALAVDHEFMIRAPGRQDFRTTMSQDAGACWTLADMSCTNIANVISLRPNSSSLISVFDVSSAGGLSFTVLYTALGQISATATSPVLEAERTACARGSHHLLQGRTPNHTANTDCSSVKLERANFTPSHARRELCPQTWILPRCGHTQAKCASALLPARRRRRHGGPTFQWRRAASATPRVLRPSFPPPWALGDLALWPLTHGRVTHCRLGKAWSHWTLFSRTRTSRTFVCAQRDGASSRQRASLTRARSGTRAAGARFPNSARRSVGFLFFSRLQDGAYERSHAARLPVGASSSTVDCPAILAALSAAASNEEVAGPRPMQHQDDGRGDWKKEAFFPSLRLTPTHPAGSLAALSSSSVLHSRHLPPSPSQAATSTRVRHPAQSAFPIPPTHDEGNEQTNSGPSTESRNARSSVVPRHPSPIAIQSTPPLACLALAQPIDVGVQPGTPYPNIPSIQVPPLPQPTMRVFSRSRRRDAAPGSSTSKSAAVRQSMQQSQAQALLSYYSPAGMLVGPSPPASTSSSSSKSKKKDSSKGSEAASDRYNNMFIQHRTLAEGTRSSLASEGSRAPSYEASCRSGTSTPAPATARGSAGLTIPTRADADPLSVRVALVGLLAASTRAALTLAALNTQPLSATRALEVPARELKYFRLTTQLLHKHLRRAELRRLDRPARAALVDVDLVVALLTAAAMTVSELDARLADLEREARGDGDSNSAPLLVDVCRRHARALAKDANRIVMLDFVMTKLLSVLQVDSEAEALRHRSQAKESVGDMLQSDIALAARMAHLQDAFGAKATVPPARLEEIASRPPPAYSVPSPDSHDELPDYDQATSPDGRDGSVTIQAQAWSPFSGLTLDDLPSVRLIPVPLMHTELRAGEFYQAAYVDQVDEALEQLAEASARNKAKSLTQVLGFA</sequence>
<evidence type="ECO:0000313" key="2">
    <source>
        <dbReference type="EMBL" id="PWI69094.1"/>
    </source>
</evidence>